<dbReference type="InterPro" id="IPR017930">
    <property type="entry name" value="Myb_dom"/>
</dbReference>
<name>A0ABD3FEQ0_9STRA</name>
<sequence>MVGPQTISVLKRSICAFTVLTPYDPLLQLDIHIHKYNADMNIKLRFLNNLNASNSNDSWTESEEKILTEAVEAHSTQWRLIPQKLPGKCKNAIKNHWYGRERKRMLVDFAESEEPSER</sequence>
<evidence type="ECO:0000259" key="2">
    <source>
        <dbReference type="PROSITE" id="PS51294"/>
    </source>
</evidence>
<dbReference type="EMBL" id="JBIMZQ010000022">
    <property type="protein sequence ID" value="KAL3664771.1"/>
    <property type="molecule type" value="Genomic_DNA"/>
</dbReference>
<reference evidence="3 4" key="1">
    <citation type="submission" date="2024-09" db="EMBL/GenBank/DDBJ databases">
        <title>Genome sequencing and assembly of Phytophthora oleae, isolate VK10A, causative agent of rot of olive drupes.</title>
        <authorList>
            <person name="Conti Taguali S."/>
            <person name="Riolo M."/>
            <person name="La Spada F."/>
            <person name="Cacciola S.O."/>
            <person name="Dionisio G."/>
        </authorList>
    </citation>
    <scope>NUCLEOTIDE SEQUENCE [LARGE SCALE GENOMIC DNA]</scope>
    <source>
        <strain evidence="3 4">VK10A</strain>
    </source>
</reference>
<dbReference type="PANTHER" id="PTHR45614:SF274">
    <property type="entry name" value="MYB-LIKE DNA-BINDING PROTEIN"/>
    <property type="match status" value="1"/>
</dbReference>
<dbReference type="CDD" id="cd00167">
    <property type="entry name" value="SANT"/>
    <property type="match status" value="1"/>
</dbReference>
<dbReference type="SUPFAM" id="SSF46689">
    <property type="entry name" value="Homeodomain-like"/>
    <property type="match status" value="1"/>
</dbReference>
<dbReference type="AlphaFoldDB" id="A0ABD3FEQ0"/>
<dbReference type="SMART" id="SM00717">
    <property type="entry name" value="SANT"/>
    <property type="match status" value="1"/>
</dbReference>
<comment type="caution">
    <text evidence="3">The sequence shown here is derived from an EMBL/GenBank/DDBJ whole genome shotgun (WGS) entry which is preliminary data.</text>
</comment>
<evidence type="ECO:0008006" key="5">
    <source>
        <dbReference type="Google" id="ProtNLM"/>
    </source>
</evidence>
<dbReference type="InterPro" id="IPR050560">
    <property type="entry name" value="MYB_TF"/>
</dbReference>
<dbReference type="PROSITE" id="PS50090">
    <property type="entry name" value="MYB_LIKE"/>
    <property type="match status" value="1"/>
</dbReference>
<dbReference type="Proteomes" id="UP001632037">
    <property type="component" value="Unassembled WGS sequence"/>
</dbReference>
<keyword evidence="4" id="KW-1185">Reference proteome</keyword>
<proteinExistence type="predicted"/>
<dbReference type="Pfam" id="PF00249">
    <property type="entry name" value="Myb_DNA-binding"/>
    <property type="match status" value="1"/>
</dbReference>
<dbReference type="InterPro" id="IPR001005">
    <property type="entry name" value="SANT/Myb"/>
</dbReference>
<dbReference type="InterPro" id="IPR009057">
    <property type="entry name" value="Homeodomain-like_sf"/>
</dbReference>
<feature type="domain" description="HTH myb-type" evidence="2">
    <location>
        <begin position="58"/>
        <end position="105"/>
    </location>
</feature>
<accession>A0ABD3FEQ0</accession>
<gene>
    <name evidence="3" type="ORF">V7S43_009950</name>
</gene>
<dbReference type="Gene3D" id="1.10.10.60">
    <property type="entry name" value="Homeodomain-like"/>
    <property type="match status" value="1"/>
</dbReference>
<organism evidence="3 4">
    <name type="scientific">Phytophthora oleae</name>
    <dbReference type="NCBI Taxonomy" id="2107226"/>
    <lineage>
        <taxon>Eukaryota</taxon>
        <taxon>Sar</taxon>
        <taxon>Stramenopiles</taxon>
        <taxon>Oomycota</taxon>
        <taxon>Peronosporomycetes</taxon>
        <taxon>Peronosporales</taxon>
        <taxon>Peronosporaceae</taxon>
        <taxon>Phytophthora</taxon>
    </lineage>
</organism>
<protein>
    <recommendedName>
        <fullName evidence="5">Myb-like domain-containing protein</fullName>
    </recommendedName>
</protein>
<dbReference type="PANTHER" id="PTHR45614">
    <property type="entry name" value="MYB PROTEIN-RELATED"/>
    <property type="match status" value="1"/>
</dbReference>
<evidence type="ECO:0000259" key="1">
    <source>
        <dbReference type="PROSITE" id="PS50090"/>
    </source>
</evidence>
<feature type="domain" description="Myb-like" evidence="1">
    <location>
        <begin position="51"/>
        <end position="97"/>
    </location>
</feature>
<evidence type="ECO:0000313" key="4">
    <source>
        <dbReference type="Proteomes" id="UP001632037"/>
    </source>
</evidence>
<dbReference type="PROSITE" id="PS51294">
    <property type="entry name" value="HTH_MYB"/>
    <property type="match status" value="1"/>
</dbReference>
<evidence type="ECO:0000313" key="3">
    <source>
        <dbReference type="EMBL" id="KAL3664771.1"/>
    </source>
</evidence>